<comment type="caution">
    <text evidence="2">The sequence shown here is derived from an EMBL/GenBank/DDBJ whole genome shotgun (WGS) entry which is preliminary data.</text>
</comment>
<dbReference type="EMBL" id="LJAM02000262">
    <property type="protein sequence ID" value="RAP70788.1"/>
    <property type="molecule type" value="Genomic_DNA"/>
</dbReference>
<keyword evidence="3" id="KW-1185">Reference proteome</keyword>
<accession>A0A328TJZ0</accession>
<dbReference type="Proteomes" id="UP000244334">
    <property type="component" value="Unassembled WGS sequence"/>
</dbReference>
<feature type="region of interest" description="Disordered" evidence="1">
    <location>
        <begin position="60"/>
        <end position="81"/>
    </location>
</feature>
<organism evidence="2 3">
    <name type="scientific">Candidatus Erwinia dacicola</name>
    <dbReference type="NCBI Taxonomy" id="252393"/>
    <lineage>
        <taxon>Bacteria</taxon>
        <taxon>Pseudomonadati</taxon>
        <taxon>Pseudomonadota</taxon>
        <taxon>Gammaproteobacteria</taxon>
        <taxon>Enterobacterales</taxon>
        <taxon>Erwiniaceae</taxon>
        <taxon>Erwinia</taxon>
    </lineage>
</organism>
<gene>
    <name evidence="2" type="ORF">ACZ87_02405</name>
</gene>
<name>A0A328TJZ0_9GAMM</name>
<reference evidence="2" key="1">
    <citation type="submission" date="2018-04" db="EMBL/GenBank/DDBJ databases">
        <title>Genomes of the Obligate Erwinia dacicola and Facultative Enterobacter sp. OLF Endosymbionts of the Olive Fruit fly, Bactrocera oleae.</title>
        <authorList>
            <person name="Estes A.M."/>
            <person name="Hearn D.J."/>
            <person name="Agarwal S."/>
            <person name="Pierson E.A."/>
            <person name="Dunning-Hotopp J.C."/>
        </authorList>
    </citation>
    <scope>NUCLEOTIDE SEQUENCE [LARGE SCALE GENOMIC DNA]</scope>
    <source>
        <strain evidence="2">Oroville</strain>
    </source>
</reference>
<protein>
    <submittedName>
        <fullName evidence="2">ST55 protein</fullName>
    </submittedName>
</protein>
<evidence type="ECO:0000313" key="2">
    <source>
        <dbReference type="EMBL" id="RAP70788.1"/>
    </source>
</evidence>
<proteinExistence type="predicted"/>
<evidence type="ECO:0000313" key="3">
    <source>
        <dbReference type="Proteomes" id="UP000244334"/>
    </source>
</evidence>
<sequence>MPLIRLVASELSPKKPAELKRVEPAPYIRRPERFKQQTRNKRHQRWVEIMTLHKNGYGLRQMSGTFPEMSTRPRKPSFLAP</sequence>
<dbReference type="AlphaFoldDB" id="A0A328TJZ0"/>
<evidence type="ECO:0000256" key="1">
    <source>
        <dbReference type="SAM" id="MobiDB-lite"/>
    </source>
</evidence>